<protein>
    <recommendedName>
        <fullName evidence="2">Macroglobulin domain-containing protein</fullName>
    </recommendedName>
</protein>
<feature type="signal peptide" evidence="1">
    <location>
        <begin position="1"/>
        <end position="23"/>
    </location>
</feature>
<dbReference type="Pfam" id="PF01835">
    <property type="entry name" value="MG2"/>
    <property type="match status" value="1"/>
</dbReference>
<sequence>MKKAALCIVYAFLICIYILPVYAQTAPAQKQVKLFFEKVFIHTDRQIYTPADDIWFKAYLLNAQDNHLVATSKNLYVEVIAPDNKIIGQEMIALNNGLGNGDFKLPDSLAAGNYSLRAYTNWMRNFGNNFIFEKKLTVVSTKPSAPAVTKAGEFIVRFFPEGGSLVTGLGSIVAVKAEDSSGQGYAVRGAVYTSSGDTVAHYTTDSFGMGIFTLLPLQGQSYQAKTLIKGKPVQSTLPAALNSGLTLKIVRQDTSLYAVVTCNEQSVAAYGQQTLSIKARSFGRVTFQQSFQLKGNTAAVVIPTWQMPGGLAAITLYDGEQKPNCERLIYNTGTEKATLKLSLNKPIYNTREKVGINIQLSDTKGQPLKGELSVSAVDASISPLEESNILSYLMLQSELKGDIKNAARYFDTTNVQHNKQLDILLLTQGWRDFIWKRLADTTLRIAYIPEQGISLSGTVLDKKNVPIPNANVTLIAANAINGRLFGAQTDAQGKYFFDNLQLLGKQKVKLNAKDAKGKPLGSLTLDSLAAKHLPVTNNTLYNTPAMAQLPALTKASLIKQVALARQRSLSDTIIRLKDVEVRTPNRQQFVDRMVTTLGYKDEVLTVTPEDEKLNSLRNYILAKSNQARTNDSNNLVFIADGKLVRPRIVVDNKDAAFSDNDAPDVVDLMSNHYLELPISAVKKVVIKKLVGGPLLMVENAEGLAATTAAASPAGRATQSSKDLGIVFAIYITLNPEGLNKLAVGATQANITGYYEARTFYSPVYNPSKNDNRTDARPTLYWQPNATVNNSGKSNISFYNSDSKSTIRIIVQGIGSNGVPVAGIKTYKIQ</sequence>
<organism evidence="3 4">
    <name type="scientific">Mucilaginibacter terrae</name>
    <dbReference type="NCBI Taxonomy" id="1955052"/>
    <lineage>
        <taxon>Bacteria</taxon>
        <taxon>Pseudomonadati</taxon>
        <taxon>Bacteroidota</taxon>
        <taxon>Sphingobacteriia</taxon>
        <taxon>Sphingobacteriales</taxon>
        <taxon>Sphingobacteriaceae</taxon>
        <taxon>Mucilaginibacter</taxon>
    </lineage>
</organism>
<proteinExistence type="predicted"/>
<dbReference type="EMBL" id="JAVLVU010000001">
    <property type="protein sequence ID" value="MDT3404062.1"/>
    <property type="molecule type" value="Genomic_DNA"/>
</dbReference>
<evidence type="ECO:0000256" key="1">
    <source>
        <dbReference type="SAM" id="SignalP"/>
    </source>
</evidence>
<keyword evidence="4" id="KW-1185">Reference proteome</keyword>
<evidence type="ECO:0000313" key="3">
    <source>
        <dbReference type="EMBL" id="MDT3404062.1"/>
    </source>
</evidence>
<name>A0ABU3GYJ6_9SPHI</name>
<dbReference type="SUPFAM" id="SSF49464">
    <property type="entry name" value="Carboxypeptidase regulatory domain-like"/>
    <property type="match status" value="1"/>
</dbReference>
<dbReference type="Gene3D" id="2.60.40.1930">
    <property type="match status" value="1"/>
</dbReference>
<feature type="domain" description="Macroglobulin" evidence="2">
    <location>
        <begin position="38"/>
        <end position="121"/>
    </location>
</feature>
<reference evidence="4" key="1">
    <citation type="submission" date="2023-07" db="EMBL/GenBank/DDBJ databases">
        <title>Functional and genomic diversity of the sorghum phyllosphere microbiome.</title>
        <authorList>
            <person name="Shade A."/>
        </authorList>
    </citation>
    <scope>NUCLEOTIDE SEQUENCE [LARGE SCALE GENOMIC DNA]</scope>
    <source>
        <strain evidence="4">SORGH_AS_0422</strain>
    </source>
</reference>
<dbReference type="RefSeq" id="WP_311951402.1">
    <property type="nucleotide sequence ID" value="NZ_JAVLVU010000001.1"/>
</dbReference>
<dbReference type="InterPro" id="IPR008969">
    <property type="entry name" value="CarboxyPept-like_regulatory"/>
</dbReference>
<comment type="caution">
    <text evidence="3">The sequence shown here is derived from an EMBL/GenBank/DDBJ whole genome shotgun (WGS) entry which is preliminary data.</text>
</comment>
<evidence type="ECO:0000313" key="4">
    <source>
        <dbReference type="Proteomes" id="UP001258315"/>
    </source>
</evidence>
<dbReference type="InterPro" id="IPR002890">
    <property type="entry name" value="MG2"/>
</dbReference>
<gene>
    <name evidence="3" type="ORF">QE417_003134</name>
</gene>
<feature type="chain" id="PRO_5045725191" description="Macroglobulin domain-containing protein" evidence="1">
    <location>
        <begin position="24"/>
        <end position="829"/>
    </location>
</feature>
<keyword evidence="1" id="KW-0732">Signal</keyword>
<dbReference type="Proteomes" id="UP001258315">
    <property type="component" value="Unassembled WGS sequence"/>
</dbReference>
<accession>A0ABU3GYJ6</accession>
<evidence type="ECO:0000259" key="2">
    <source>
        <dbReference type="Pfam" id="PF01835"/>
    </source>
</evidence>
<dbReference type="Pfam" id="PF13620">
    <property type="entry name" value="CarboxypepD_reg"/>
    <property type="match status" value="1"/>
</dbReference>